<dbReference type="EMBL" id="GL379797">
    <property type="protein sequence ID" value="EGT32436.1"/>
    <property type="molecule type" value="Genomic_DNA"/>
</dbReference>
<reference evidence="3" key="1">
    <citation type="submission" date="2011-07" db="EMBL/GenBank/DDBJ databases">
        <authorList>
            <consortium name="Caenorhabditis brenneri Sequencing and Analysis Consortium"/>
            <person name="Wilson R.K."/>
        </authorList>
    </citation>
    <scope>NUCLEOTIDE SEQUENCE [LARGE SCALE GENOMIC DNA]</scope>
    <source>
        <strain evidence="3">PB2801</strain>
    </source>
</reference>
<keyword evidence="3" id="KW-1185">Reference proteome</keyword>
<dbReference type="PANTHER" id="PTHR21503:SF8">
    <property type="entry name" value="F-BOX ASSOCIATED DOMAIN-CONTAINING PROTEIN-RELATED"/>
    <property type="match status" value="1"/>
</dbReference>
<evidence type="ECO:0000313" key="3">
    <source>
        <dbReference type="Proteomes" id="UP000008068"/>
    </source>
</evidence>
<gene>
    <name evidence="2" type="ORF">CAEBREN_24143</name>
</gene>
<evidence type="ECO:0000313" key="2">
    <source>
        <dbReference type="EMBL" id="EGT32436.1"/>
    </source>
</evidence>
<evidence type="ECO:0000259" key="1">
    <source>
        <dbReference type="PROSITE" id="PS50181"/>
    </source>
</evidence>
<dbReference type="PANTHER" id="PTHR21503">
    <property type="entry name" value="F-BOX-CONTAINING HYPOTHETICAL PROTEIN C.ELEGANS"/>
    <property type="match status" value="1"/>
</dbReference>
<dbReference type="eggNOG" id="ENOG502TK11">
    <property type="taxonomic scope" value="Eukaryota"/>
</dbReference>
<feature type="domain" description="F-box" evidence="1">
    <location>
        <begin position="10"/>
        <end position="57"/>
    </location>
</feature>
<dbReference type="InterPro" id="IPR001810">
    <property type="entry name" value="F-box_dom"/>
</dbReference>
<dbReference type="Proteomes" id="UP000008068">
    <property type="component" value="Unassembled WGS sequence"/>
</dbReference>
<name>G0MJG8_CAEBE</name>
<organism evidence="3">
    <name type="scientific">Caenorhabditis brenneri</name>
    <name type="common">Nematode worm</name>
    <dbReference type="NCBI Taxonomy" id="135651"/>
    <lineage>
        <taxon>Eukaryota</taxon>
        <taxon>Metazoa</taxon>
        <taxon>Ecdysozoa</taxon>
        <taxon>Nematoda</taxon>
        <taxon>Chromadorea</taxon>
        <taxon>Rhabditida</taxon>
        <taxon>Rhabditina</taxon>
        <taxon>Rhabditomorpha</taxon>
        <taxon>Rhabditoidea</taxon>
        <taxon>Rhabditidae</taxon>
        <taxon>Peloderinae</taxon>
        <taxon>Caenorhabditis</taxon>
    </lineage>
</organism>
<dbReference type="HOGENOM" id="CLU_409531_0_0_1"/>
<sequence>MACPPNTPENFPFLKLPHFPLKYVINQMNVVDVIHFTMKNRRFKRAVETTKFRVDELNFHIAKWSKKVAITHQGREFEIESVYRVGGSGSTGMKLNGVATPIRYPGSFWMKVFAESEEAKMDLLDNITQHLLSIFWVRKFTARFLVKCDFENLFIWKYTKKFGKLIVEPLRYNEIVVSPKELHFLLEDIKIDDLELDLEVENWYKYPKYPLQGSTVNLLNINFIDLDKLTIGPDCVFFTIDKRRMRYHWIPSDCCNRLLKEWIAGKNEKLEKLMFGTLEISDKDLLEGITTTATTFSKEQLHKRGVCTNCPLPILDIKRSTDGRLGTISRCEDCVTLFVWHSKHFDELEKILASIHYSRFKRLVSAFKIDIDKFEFILNNGKFELAITATENSNLKISIQDPALLNQHSQLRNWKFGEQKLQFSRVNLAEIFIFPSESHLKTLEFVVSDLLSFVKTPKKIDLNIRFNIPVRNLFFFSTFSEFDNIIIGPPDSAPLNDFNLDTADFHYLLTDVKVDKLYTNVRVGRRNARYIHQGVTTPKHVTFFKIESLAIDQILNIDPQLFYLWIRREDVQGVLMQWERGRNHKLEHLSLVLVGGVELNMEQVMESLGGVESRFTREQIIHRKPLLENGNFSKWDIKRQNDGLEATVVWCENCIELMVWTQNQLDAVQNL</sequence>
<dbReference type="PROSITE" id="PS50181">
    <property type="entry name" value="FBOX"/>
    <property type="match status" value="1"/>
</dbReference>
<protein>
    <recommendedName>
        <fullName evidence="1">F-box domain-containing protein</fullName>
    </recommendedName>
</protein>
<dbReference type="InParanoid" id="G0MJG8"/>
<accession>G0MJG8</accession>
<proteinExistence type="predicted"/>
<dbReference type="AlphaFoldDB" id="G0MJG8"/>